<dbReference type="PANTHER" id="PTHR12526:SF638">
    <property type="entry name" value="SPORE COAT PROTEIN SA"/>
    <property type="match status" value="1"/>
</dbReference>
<dbReference type="RefSeq" id="WP_327598464.1">
    <property type="nucleotide sequence ID" value="NZ_JAYXHS010000001.1"/>
</dbReference>
<keyword evidence="2" id="KW-0328">Glycosyltransferase</keyword>
<dbReference type="CDD" id="cd03811">
    <property type="entry name" value="GT4_GT28_WabH-like"/>
    <property type="match status" value="1"/>
</dbReference>
<dbReference type="InterPro" id="IPR028098">
    <property type="entry name" value="Glyco_trans_4-like_N"/>
</dbReference>
<comment type="caution">
    <text evidence="2">The sequence shown here is derived from an EMBL/GenBank/DDBJ whole genome shotgun (WGS) entry which is preliminary data.</text>
</comment>
<protein>
    <submittedName>
        <fullName evidence="2">Glycosyltransferase</fullName>
        <ecNumber evidence="2">2.4.-.-</ecNumber>
    </submittedName>
</protein>
<dbReference type="GO" id="GO:0016757">
    <property type="term" value="F:glycosyltransferase activity"/>
    <property type="evidence" value="ECO:0007669"/>
    <property type="project" value="UniProtKB-KW"/>
</dbReference>
<dbReference type="EC" id="2.4.-.-" evidence="2"/>
<keyword evidence="3" id="KW-1185">Reference proteome</keyword>
<proteinExistence type="predicted"/>
<evidence type="ECO:0000259" key="1">
    <source>
        <dbReference type="Pfam" id="PF13439"/>
    </source>
</evidence>
<dbReference type="PANTHER" id="PTHR12526">
    <property type="entry name" value="GLYCOSYLTRANSFERASE"/>
    <property type="match status" value="1"/>
</dbReference>
<evidence type="ECO:0000313" key="3">
    <source>
        <dbReference type="Proteomes" id="UP001331561"/>
    </source>
</evidence>
<organism evidence="2 3">
    <name type="scientific">Uliginosibacterium silvisoli</name>
    <dbReference type="NCBI Taxonomy" id="3114758"/>
    <lineage>
        <taxon>Bacteria</taxon>
        <taxon>Pseudomonadati</taxon>
        <taxon>Pseudomonadota</taxon>
        <taxon>Betaproteobacteria</taxon>
        <taxon>Rhodocyclales</taxon>
        <taxon>Zoogloeaceae</taxon>
        <taxon>Uliginosibacterium</taxon>
    </lineage>
</organism>
<dbReference type="SUPFAM" id="SSF53756">
    <property type="entry name" value="UDP-Glycosyltransferase/glycogen phosphorylase"/>
    <property type="match status" value="1"/>
</dbReference>
<dbReference type="Pfam" id="PF13439">
    <property type="entry name" value="Glyco_transf_4"/>
    <property type="match status" value="1"/>
</dbReference>
<reference evidence="2 3" key="1">
    <citation type="submission" date="2024-01" db="EMBL/GenBank/DDBJ databases">
        <title>Uliginosibacterium soil sp. nov.</title>
        <authorList>
            <person name="Lv Y."/>
        </authorList>
    </citation>
    <scope>NUCLEOTIDE SEQUENCE [LARGE SCALE GENOMIC DNA]</scope>
    <source>
        <strain evidence="2 3">H3</strain>
    </source>
</reference>
<dbReference type="Proteomes" id="UP001331561">
    <property type="component" value="Unassembled WGS sequence"/>
</dbReference>
<accession>A0ABU6K228</accession>
<dbReference type="Pfam" id="PF13692">
    <property type="entry name" value="Glyco_trans_1_4"/>
    <property type="match status" value="1"/>
</dbReference>
<evidence type="ECO:0000313" key="2">
    <source>
        <dbReference type="EMBL" id="MEC5385511.1"/>
    </source>
</evidence>
<keyword evidence="2" id="KW-0808">Transferase</keyword>
<sequence length="374" mass="41281">MSPAPIHHVLLAIDSLTGRGAEKVVVNLGEALLQLGHRVSIVIYEDIVEFEVDPRIRIHRLNPVARGKVRLLSRLTDNANVRQFKALLATIEAEQGRVDLILSALPRIDRILSRIRDKRIHHVIHNALSLQNGIRKNGWRKKLARIWHAKRMYDGRQIIGVSAGVGEDLKTWVKVRPASLRTIYNPFHFEHLLGLAAEPFTPPAGVQADEYLLHIGAFTLKQKRQDVLIEAFAASGLQCKLVLLGKGKDEAKIRDIIKRCGVEDRVILAGFQANPYPWIRNARLLVLSSDYEGFGNVLVEAMVVGTPVLSTDCPAGPGEILAGAMSGSLVPPGDVQALAQKMKAFHAQPPQIDVQSLNRFAAATVANEYLKLIS</sequence>
<feature type="domain" description="Glycosyltransferase subfamily 4-like N-terminal" evidence="1">
    <location>
        <begin position="19"/>
        <end position="187"/>
    </location>
</feature>
<name>A0ABU6K228_9RHOO</name>
<gene>
    <name evidence="2" type="ORF">VVD49_07225</name>
</gene>
<dbReference type="Gene3D" id="3.40.50.2000">
    <property type="entry name" value="Glycogen Phosphorylase B"/>
    <property type="match status" value="2"/>
</dbReference>
<dbReference type="EMBL" id="JAYXHS010000001">
    <property type="protein sequence ID" value="MEC5385511.1"/>
    <property type="molecule type" value="Genomic_DNA"/>
</dbReference>